<evidence type="ECO:0000313" key="1">
    <source>
        <dbReference type="EMBL" id="KAK9182350.1"/>
    </source>
</evidence>
<reference evidence="1 2" key="1">
    <citation type="submission" date="2024-05" db="EMBL/GenBank/DDBJ databases">
        <title>Haplotype-resolved chromosome-level genome assembly of Huyou (Citrus changshanensis).</title>
        <authorList>
            <person name="Miao C."/>
            <person name="Chen W."/>
            <person name="Wu Y."/>
            <person name="Wang L."/>
            <person name="Zhao S."/>
            <person name="Grierson D."/>
            <person name="Xu C."/>
            <person name="Chen K."/>
        </authorList>
    </citation>
    <scope>NUCLEOTIDE SEQUENCE [LARGE SCALE GENOMIC DNA]</scope>
    <source>
        <strain evidence="1">01-14</strain>
        <tissue evidence="1">Leaf</tissue>
    </source>
</reference>
<dbReference type="AlphaFoldDB" id="A0AAP0LUI6"/>
<organism evidence="1 2">
    <name type="scientific">Citrus x changshan-huyou</name>
    <dbReference type="NCBI Taxonomy" id="2935761"/>
    <lineage>
        <taxon>Eukaryota</taxon>
        <taxon>Viridiplantae</taxon>
        <taxon>Streptophyta</taxon>
        <taxon>Embryophyta</taxon>
        <taxon>Tracheophyta</taxon>
        <taxon>Spermatophyta</taxon>
        <taxon>Magnoliopsida</taxon>
        <taxon>eudicotyledons</taxon>
        <taxon>Gunneridae</taxon>
        <taxon>Pentapetalae</taxon>
        <taxon>rosids</taxon>
        <taxon>malvids</taxon>
        <taxon>Sapindales</taxon>
        <taxon>Rutaceae</taxon>
        <taxon>Aurantioideae</taxon>
        <taxon>Citrus</taxon>
    </lineage>
</organism>
<keyword evidence="2" id="KW-1185">Reference proteome</keyword>
<protein>
    <submittedName>
        <fullName evidence="1">Uncharacterized protein</fullName>
    </submittedName>
</protein>
<sequence length="113" mass="12397">MRCIYTVNADLSSGLCKIPRKGNKGRVNAFGWELLPKHEIESYKIRNGIKYAIPPNSENVQAKLNVGTEPESSCNLSIMLYYFVGVGLPHHPDASSDMILAGYLGATIDAEVQ</sequence>
<dbReference type="Proteomes" id="UP001428341">
    <property type="component" value="Unassembled WGS sequence"/>
</dbReference>
<gene>
    <name evidence="1" type="ORF">WN944_025494</name>
</gene>
<name>A0AAP0LUI6_9ROSI</name>
<comment type="caution">
    <text evidence="1">The sequence shown here is derived from an EMBL/GenBank/DDBJ whole genome shotgun (WGS) entry which is preliminary data.</text>
</comment>
<proteinExistence type="predicted"/>
<dbReference type="EMBL" id="JBCGBO010000024">
    <property type="protein sequence ID" value="KAK9182350.1"/>
    <property type="molecule type" value="Genomic_DNA"/>
</dbReference>
<evidence type="ECO:0000313" key="2">
    <source>
        <dbReference type="Proteomes" id="UP001428341"/>
    </source>
</evidence>
<accession>A0AAP0LUI6</accession>